<name>X1T729_9ZZZZ</name>
<comment type="caution">
    <text evidence="1">The sequence shown here is derived from an EMBL/GenBank/DDBJ whole genome shotgun (WGS) entry which is preliminary data.</text>
</comment>
<gene>
    <name evidence="1" type="ORF">S12H4_27952</name>
</gene>
<dbReference type="Pfam" id="PF21840">
    <property type="entry name" value="DUF6899"/>
    <property type="match status" value="1"/>
</dbReference>
<evidence type="ECO:0000313" key="1">
    <source>
        <dbReference type="EMBL" id="GAJ01059.1"/>
    </source>
</evidence>
<proteinExistence type="predicted"/>
<dbReference type="AlphaFoldDB" id="X1T729"/>
<dbReference type="InterPro" id="IPR054194">
    <property type="entry name" value="DUF6899"/>
</dbReference>
<dbReference type="EMBL" id="BARW01015997">
    <property type="protein sequence ID" value="GAJ01059.1"/>
    <property type="molecule type" value="Genomic_DNA"/>
</dbReference>
<reference evidence="1" key="1">
    <citation type="journal article" date="2014" name="Front. Microbiol.">
        <title>High frequency of phylogenetically diverse reductive dehalogenase-homologous genes in deep subseafloor sedimentary metagenomes.</title>
        <authorList>
            <person name="Kawai M."/>
            <person name="Futagami T."/>
            <person name="Toyoda A."/>
            <person name="Takaki Y."/>
            <person name="Nishi S."/>
            <person name="Hori S."/>
            <person name="Arai W."/>
            <person name="Tsubouchi T."/>
            <person name="Morono Y."/>
            <person name="Uchiyama I."/>
            <person name="Ito T."/>
            <person name="Fujiyama A."/>
            <person name="Inagaki F."/>
            <person name="Takami H."/>
        </authorList>
    </citation>
    <scope>NUCLEOTIDE SEQUENCE</scope>
    <source>
        <strain evidence="1">Expedition CK06-06</strain>
    </source>
</reference>
<sequence>MPYIPKERRKHFDFKIDSLAVELETLGITGNLNYVLFRLAKKLCHRYKDYAAFEGDCQQSLKEIYRRQVAPYEDKKIEENGDVE</sequence>
<protein>
    <submittedName>
        <fullName evidence="1">Uncharacterized protein</fullName>
    </submittedName>
</protein>
<organism evidence="1">
    <name type="scientific">marine sediment metagenome</name>
    <dbReference type="NCBI Taxonomy" id="412755"/>
    <lineage>
        <taxon>unclassified sequences</taxon>
        <taxon>metagenomes</taxon>
        <taxon>ecological metagenomes</taxon>
    </lineage>
</organism>
<accession>X1T729</accession>